<dbReference type="SUPFAM" id="SSF48726">
    <property type="entry name" value="Immunoglobulin"/>
    <property type="match status" value="1"/>
</dbReference>
<dbReference type="Gene3D" id="2.60.40.10">
    <property type="entry name" value="Immunoglobulins"/>
    <property type="match status" value="1"/>
</dbReference>
<evidence type="ECO:0000256" key="1">
    <source>
        <dbReference type="ARBA" id="ARBA00023157"/>
    </source>
</evidence>
<feature type="compositionally biased region" description="Polar residues" evidence="3">
    <location>
        <begin position="163"/>
        <end position="182"/>
    </location>
</feature>
<keyword evidence="4" id="KW-1133">Transmembrane helix</keyword>
<dbReference type="Proteomes" id="UP001652640">
    <property type="component" value="Chromosome 20"/>
</dbReference>
<dbReference type="Pfam" id="PF13895">
    <property type="entry name" value="Ig_2"/>
    <property type="match status" value="1"/>
</dbReference>
<dbReference type="PROSITE" id="PS50835">
    <property type="entry name" value="IG_LIKE"/>
    <property type="match status" value="1"/>
</dbReference>
<organism evidence="6 7">
    <name type="scientific">Odocoileus virginianus</name>
    <name type="common">White-tailed deer</name>
    <dbReference type="NCBI Taxonomy" id="9874"/>
    <lineage>
        <taxon>Eukaryota</taxon>
        <taxon>Metazoa</taxon>
        <taxon>Chordata</taxon>
        <taxon>Craniata</taxon>
        <taxon>Vertebrata</taxon>
        <taxon>Euteleostomi</taxon>
        <taxon>Mammalia</taxon>
        <taxon>Eutheria</taxon>
        <taxon>Laurasiatheria</taxon>
        <taxon>Artiodactyla</taxon>
        <taxon>Ruminantia</taxon>
        <taxon>Pecora</taxon>
        <taxon>Cervidae</taxon>
        <taxon>Odocoileinae</taxon>
        <taxon>Odocoileus</taxon>
    </lineage>
</organism>
<evidence type="ECO:0000313" key="7">
    <source>
        <dbReference type="RefSeq" id="XP_070306384.1"/>
    </source>
</evidence>
<dbReference type="InterPro" id="IPR036179">
    <property type="entry name" value="Ig-like_dom_sf"/>
</dbReference>
<protein>
    <submittedName>
        <fullName evidence="7">Leukocyte-associated immunoglobulin-like receptor 2 isoform X1</fullName>
    </submittedName>
</protein>
<evidence type="ECO:0000256" key="3">
    <source>
        <dbReference type="SAM" id="MobiDB-lite"/>
    </source>
</evidence>
<sequence length="234" mass="25704">MLGRGLRWDIMGRRPHTPRLLEAPELQPMRKPRGGHLLTSASLPALCLAQMACTQQGTLPRPSISAEPGSVVPWGRPVSIVCRGPAGVTTFRLETDNKYNYSDVAVTSRGEQETEARFHITALREDAVGRYRCIYQTESGWSERSEDLSLEGTEEAVSALPTGGSSESRPQPTDSSSQTAHTPQDHTLENGVRLGVAGMVLLILVAILAEARRGQGRFQRRPQEWRPKGAPQRD</sequence>
<evidence type="ECO:0000256" key="4">
    <source>
        <dbReference type="SAM" id="Phobius"/>
    </source>
</evidence>
<proteinExistence type="predicted"/>
<dbReference type="GeneID" id="139029787"/>
<keyword evidence="6" id="KW-1185">Reference proteome</keyword>
<keyword evidence="2" id="KW-0393">Immunoglobulin domain</keyword>
<reference evidence="7" key="2">
    <citation type="submission" date="2025-08" db="UniProtKB">
        <authorList>
            <consortium name="RefSeq"/>
        </authorList>
    </citation>
    <scope>IDENTIFICATION</scope>
    <source>
        <tissue evidence="7">Tongue muscle</tissue>
    </source>
</reference>
<reference evidence="6" key="1">
    <citation type="journal article" date="2022" name="J. Hered.">
        <title>A De Novo Chromosome-Level Genome Assembly of the White-Tailed Deer, Odocoileus Virginianus.</title>
        <authorList>
            <person name="London E.W."/>
            <person name="Roca A.L."/>
            <person name="Novakofski J.E."/>
            <person name="Mateus-Pinilla N.E."/>
        </authorList>
    </citation>
    <scope>NUCLEOTIDE SEQUENCE [LARGE SCALE GENOMIC DNA]</scope>
</reference>
<accession>A0ABM4GST4</accession>
<evidence type="ECO:0000256" key="2">
    <source>
        <dbReference type="ARBA" id="ARBA00023319"/>
    </source>
</evidence>
<evidence type="ECO:0000313" key="6">
    <source>
        <dbReference type="Proteomes" id="UP001652640"/>
    </source>
</evidence>
<gene>
    <name evidence="7" type="primary">LOC139029787</name>
</gene>
<name>A0ABM4GST4_ODOVR</name>
<keyword evidence="4" id="KW-0472">Membrane</keyword>
<evidence type="ECO:0000259" key="5">
    <source>
        <dbReference type="PROSITE" id="PS50835"/>
    </source>
</evidence>
<keyword evidence="1" id="KW-1015">Disulfide bond</keyword>
<dbReference type="PANTHER" id="PTHR11738:SF129">
    <property type="entry name" value="LEUKOCYTE-ASSOCIATED IMMUNOGLOBULIN-LIKE RECEPTOR 1"/>
    <property type="match status" value="1"/>
</dbReference>
<dbReference type="InterPro" id="IPR007110">
    <property type="entry name" value="Ig-like_dom"/>
</dbReference>
<feature type="transmembrane region" description="Helical" evidence="4">
    <location>
        <begin position="191"/>
        <end position="211"/>
    </location>
</feature>
<dbReference type="PANTHER" id="PTHR11738">
    <property type="entry name" value="MHC CLASS I NK CELL RECEPTOR"/>
    <property type="match status" value="1"/>
</dbReference>
<feature type="domain" description="Ig-like" evidence="5">
    <location>
        <begin position="18"/>
        <end position="149"/>
    </location>
</feature>
<feature type="region of interest" description="Disordered" evidence="3">
    <location>
        <begin position="144"/>
        <end position="186"/>
    </location>
</feature>
<dbReference type="RefSeq" id="XP_070306384.1">
    <property type="nucleotide sequence ID" value="XM_070450283.1"/>
</dbReference>
<keyword evidence="4" id="KW-0812">Transmembrane</keyword>
<dbReference type="InterPro" id="IPR050412">
    <property type="entry name" value="Ig-like_Receptors_ImmuneReg"/>
</dbReference>
<dbReference type="InterPro" id="IPR013783">
    <property type="entry name" value="Ig-like_fold"/>
</dbReference>